<keyword evidence="3" id="KW-1185">Reference proteome</keyword>
<dbReference type="EMBL" id="JAQQBS010000924">
    <property type="protein sequence ID" value="KAK0169229.1"/>
    <property type="molecule type" value="Genomic_DNA"/>
</dbReference>
<feature type="non-terminal residue" evidence="2">
    <location>
        <position position="1"/>
    </location>
</feature>
<gene>
    <name evidence="2" type="ORF">PV328_012311</name>
</gene>
<feature type="region of interest" description="Disordered" evidence="1">
    <location>
        <begin position="1"/>
        <end position="41"/>
    </location>
</feature>
<feature type="non-terminal residue" evidence="2">
    <location>
        <position position="59"/>
    </location>
</feature>
<evidence type="ECO:0000313" key="3">
    <source>
        <dbReference type="Proteomes" id="UP001168990"/>
    </source>
</evidence>
<sequence>QRNGSQVFEDGDAQSVGKWRGEAGLLSTPPDGNFPMQNVGPVKFEPPDVPVIFVLGMSF</sequence>
<reference evidence="2" key="1">
    <citation type="journal article" date="2023" name="bioRxiv">
        <title>Scaffold-level genome assemblies of two parasitoid biocontrol wasps reveal the parthenogenesis mechanism and an associated novel virus.</title>
        <authorList>
            <person name="Inwood S."/>
            <person name="Skelly J."/>
            <person name="Guhlin J."/>
            <person name="Harrop T."/>
            <person name="Goldson S."/>
            <person name="Dearden P."/>
        </authorList>
    </citation>
    <scope>NUCLEOTIDE SEQUENCE</scope>
    <source>
        <strain evidence="2">Irish</strain>
        <tissue evidence="2">Whole body</tissue>
    </source>
</reference>
<reference evidence="2" key="2">
    <citation type="submission" date="2023-03" db="EMBL/GenBank/DDBJ databases">
        <authorList>
            <person name="Inwood S.N."/>
            <person name="Skelly J.G."/>
            <person name="Guhlin J."/>
            <person name="Harrop T.W.R."/>
            <person name="Goldson S.G."/>
            <person name="Dearden P.K."/>
        </authorList>
    </citation>
    <scope>NUCLEOTIDE SEQUENCE</scope>
    <source>
        <strain evidence="2">Irish</strain>
        <tissue evidence="2">Whole body</tissue>
    </source>
</reference>
<evidence type="ECO:0000256" key="1">
    <source>
        <dbReference type="SAM" id="MobiDB-lite"/>
    </source>
</evidence>
<proteinExistence type="predicted"/>
<protein>
    <submittedName>
        <fullName evidence="2">Uncharacterized protein</fullName>
    </submittedName>
</protein>
<comment type="caution">
    <text evidence="2">The sequence shown here is derived from an EMBL/GenBank/DDBJ whole genome shotgun (WGS) entry which is preliminary data.</text>
</comment>
<dbReference type="Proteomes" id="UP001168990">
    <property type="component" value="Unassembled WGS sequence"/>
</dbReference>
<organism evidence="2 3">
    <name type="scientific">Microctonus aethiopoides</name>
    <dbReference type="NCBI Taxonomy" id="144406"/>
    <lineage>
        <taxon>Eukaryota</taxon>
        <taxon>Metazoa</taxon>
        <taxon>Ecdysozoa</taxon>
        <taxon>Arthropoda</taxon>
        <taxon>Hexapoda</taxon>
        <taxon>Insecta</taxon>
        <taxon>Pterygota</taxon>
        <taxon>Neoptera</taxon>
        <taxon>Endopterygota</taxon>
        <taxon>Hymenoptera</taxon>
        <taxon>Apocrita</taxon>
        <taxon>Ichneumonoidea</taxon>
        <taxon>Braconidae</taxon>
        <taxon>Euphorinae</taxon>
        <taxon>Microctonus</taxon>
    </lineage>
</organism>
<name>A0AA39FGM5_9HYME</name>
<accession>A0AA39FGM5</accession>
<evidence type="ECO:0000313" key="2">
    <source>
        <dbReference type="EMBL" id="KAK0169229.1"/>
    </source>
</evidence>
<dbReference type="AlphaFoldDB" id="A0AA39FGM5"/>